<reference evidence="2 3" key="1">
    <citation type="submission" date="2020-04" db="EMBL/GenBank/DDBJ databases">
        <authorList>
            <person name="De Canck E."/>
        </authorList>
    </citation>
    <scope>NUCLEOTIDE SEQUENCE [LARGE SCALE GENOMIC DNA]</scope>
    <source>
        <strain evidence="2 3">LMG 28614</strain>
    </source>
</reference>
<evidence type="ECO:0000313" key="3">
    <source>
        <dbReference type="Proteomes" id="UP000494365"/>
    </source>
</evidence>
<feature type="transmembrane region" description="Helical" evidence="1">
    <location>
        <begin position="41"/>
        <end position="66"/>
    </location>
</feature>
<gene>
    <name evidence="2" type="ORF">LMG28614_06988</name>
</gene>
<dbReference type="EMBL" id="CADIKK010000069">
    <property type="protein sequence ID" value="CAB3809240.1"/>
    <property type="molecule type" value="Genomic_DNA"/>
</dbReference>
<keyword evidence="3" id="KW-1185">Reference proteome</keyword>
<sequence>MCDQFLDPHFFGSRIHRLALVSEDMMSTKSVHWSWLYGTGMMWFICLLCVGFAGAMLTALPLHLLVATAMH</sequence>
<name>A0A6S7BQM8_9BURK</name>
<organism evidence="2 3">
    <name type="scientific">Paraburkholderia ultramafica</name>
    <dbReference type="NCBI Taxonomy" id="1544867"/>
    <lineage>
        <taxon>Bacteria</taxon>
        <taxon>Pseudomonadati</taxon>
        <taxon>Pseudomonadota</taxon>
        <taxon>Betaproteobacteria</taxon>
        <taxon>Burkholderiales</taxon>
        <taxon>Burkholderiaceae</taxon>
        <taxon>Paraburkholderia</taxon>
    </lineage>
</organism>
<keyword evidence="1" id="KW-0472">Membrane</keyword>
<dbReference type="AlphaFoldDB" id="A0A6S7BQM8"/>
<keyword evidence="1" id="KW-1133">Transmembrane helix</keyword>
<protein>
    <submittedName>
        <fullName evidence="2">Uncharacterized protein</fullName>
    </submittedName>
</protein>
<evidence type="ECO:0000313" key="2">
    <source>
        <dbReference type="EMBL" id="CAB3809240.1"/>
    </source>
</evidence>
<evidence type="ECO:0000256" key="1">
    <source>
        <dbReference type="SAM" id="Phobius"/>
    </source>
</evidence>
<dbReference type="Proteomes" id="UP000494365">
    <property type="component" value="Unassembled WGS sequence"/>
</dbReference>
<proteinExistence type="predicted"/>
<keyword evidence="1" id="KW-0812">Transmembrane</keyword>
<accession>A0A6S7BQM8</accession>